<feature type="compositionally biased region" description="Polar residues" evidence="7">
    <location>
        <begin position="522"/>
        <end position="531"/>
    </location>
</feature>
<keyword evidence="10" id="KW-1185">Reference proteome</keyword>
<sequence length="601" mass="66012">MSEKQNLPPPVDPEWQGQYSYHRQIENEHYQRLPGDARNSLIRSRTNPPASTAHQGQGQNYKREIASQEPANHIENSALRRNQQMSSTFGNTNTGLKLDPTGRDALGMEAFAYPRLTDGNSLYRSHTDPVSGTEISQSDRDDKDLSLHQDVELDVEDDDVDDNERDLLSQRQTVAERLAARRKMKRFRLTHQQTRFLMSEFAKQPHPDVTHRERLSREIPGLSPRQVQVWFQNRRAKIKRLTAHDRDRMIRMRAVPDDFDNVQALHSPYGASTYIGPPMSSSNLASMTSSFGNHGVRPVMVDMRRPGGEAYISPTGLSHSFGGIDIGHSGAMASSDMVSPSNPIYHDRYVTSSPSAASTPGLGHWTPNAYWGSTPGSMENASQFGRQGLRDSNSVQGRDWNSRHASDMAQTPMSLYGGGTPVSNSTERQMSYPTSNTNSTAGSSFGGYEVQAYSNHAGMASRGTGHSAELEETGSARVRTTSASAPSSLATDIACRDPLRSSRLAPVSGPQQDRPQGLPSLKSDTSPSTARHTPGPLSAPLDMSTPQSFRLQTDKPREYSSSQLSAPITATSDVHRNFHSPSSNRNTSTGPLKDLFGHGVL</sequence>
<feature type="compositionally biased region" description="Low complexity" evidence="7">
    <location>
        <begin position="480"/>
        <end position="491"/>
    </location>
</feature>
<feature type="compositionally biased region" description="Polar residues" evidence="7">
    <location>
        <begin position="41"/>
        <end position="60"/>
    </location>
</feature>
<dbReference type="PANTHER" id="PTHR24208:SF166">
    <property type="entry name" value="LIM HOMEOBOX TRANSCRIPTION FACTOR 1 ALPHA, ISOFORM B"/>
    <property type="match status" value="1"/>
</dbReference>
<evidence type="ECO:0000256" key="6">
    <source>
        <dbReference type="RuleBase" id="RU000682"/>
    </source>
</evidence>
<dbReference type="PROSITE" id="PS50071">
    <property type="entry name" value="HOMEOBOX_2"/>
    <property type="match status" value="1"/>
</dbReference>
<feature type="compositionally biased region" description="Polar residues" evidence="7">
    <location>
        <begin position="559"/>
        <end position="572"/>
    </location>
</feature>
<gene>
    <name evidence="9" type="ORF">VFPPC_05812</name>
</gene>
<dbReference type="InterPro" id="IPR050453">
    <property type="entry name" value="LIM_Homeobox_TF"/>
</dbReference>
<dbReference type="Pfam" id="PF00046">
    <property type="entry name" value="Homeodomain"/>
    <property type="match status" value="1"/>
</dbReference>
<organism evidence="9 10">
    <name type="scientific">Pochonia chlamydosporia 170</name>
    <dbReference type="NCBI Taxonomy" id="1380566"/>
    <lineage>
        <taxon>Eukaryota</taxon>
        <taxon>Fungi</taxon>
        <taxon>Dikarya</taxon>
        <taxon>Ascomycota</taxon>
        <taxon>Pezizomycotina</taxon>
        <taxon>Sordariomycetes</taxon>
        <taxon>Hypocreomycetidae</taxon>
        <taxon>Hypocreales</taxon>
        <taxon>Clavicipitaceae</taxon>
        <taxon>Pochonia</taxon>
    </lineage>
</organism>
<feature type="domain" description="Homeobox" evidence="8">
    <location>
        <begin position="180"/>
        <end position="241"/>
    </location>
</feature>
<feature type="region of interest" description="Disordered" evidence="7">
    <location>
        <begin position="1"/>
        <end position="20"/>
    </location>
</feature>
<dbReference type="RefSeq" id="XP_018141869.1">
    <property type="nucleotide sequence ID" value="XM_018284943.1"/>
</dbReference>
<dbReference type="Proteomes" id="UP000078397">
    <property type="component" value="Unassembled WGS sequence"/>
</dbReference>
<feature type="region of interest" description="Disordered" evidence="7">
    <location>
        <begin position="380"/>
        <end position="443"/>
    </location>
</feature>
<accession>A0A179FG27</accession>
<dbReference type="GO" id="GO:0005634">
    <property type="term" value="C:nucleus"/>
    <property type="evidence" value="ECO:0007669"/>
    <property type="project" value="UniProtKB-SubCell"/>
</dbReference>
<dbReference type="PANTHER" id="PTHR24208">
    <property type="entry name" value="LIM/HOMEOBOX PROTEIN LHX"/>
    <property type="match status" value="1"/>
</dbReference>
<reference evidence="9 10" key="1">
    <citation type="journal article" date="2016" name="PLoS Pathog.">
        <title>Biosynthesis of antibiotic leucinostatins in bio-control fungus Purpureocillium lilacinum and their inhibition on phytophthora revealed by genome mining.</title>
        <authorList>
            <person name="Wang G."/>
            <person name="Liu Z."/>
            <person name="Lin R."/>
            <person name="Li E."/>
            <person name="Mao Z."/>
            <person name="Ling J."/>
            <person name="Yang Y."/>
            <person name="Yin W.B."/>
            <person name="Xie B."/>
        </authorList>
    </citation>
    <scope>NUCLEOTIDE SEQUENCE [LARGE SCALE GENOMIC DNA]</scope>
    <source>
        <strain evidence="9">170</strain>
    </source>
</reference>
<evidence type="ECO:0000256" key="7">
    <source>
        <dbReference type="SAM" id="MobiDB-lite"/>
    </source>
</evidence>
<evidence type="ECO:0000256" key="2">
    <source>
        <dbReference type="ARBA" id="ARBA00023125"/>
    </source>
</evidence>
<comment type="subcellular location">
    <subcellularLocation>
        <location evidence="1 5 6">Nucleus</location>
    </subcellularLocation>
</comment>
<feature type="compositionally biased region" description="Polar residues" evidence="7">
    <location>
        <begin position="579"/>
        <end position="590"/>
    </location>
</feature>
<dbReference type="GeneID" id="28848937"/>
<dbReference type="InterPro" id="IPR009057">
    <property type="entry name" value="Homeodomain-like_sf"/>
</dbReference>
<evidence type="ECO:0000256" key="5">
    <source>
        <dbReference type="PROSITE-ProRule" id="PRU00108"/>
    </source>
</evidence>
<dbReference type="CDD" id="cd00086">
    <property type="entry name" value="homeodomain"/>
    <property type="match status" value="1"/>
</dbReference>
<evidence type="ECO:0000256" key="4">
    <source>
        <dbReference type="ARBA" id="ARBA00023242"/>
    </source>
</evidence>
<keyword evidence="2 5" id="KW-0238">DNA-binding</keyword>
<feature type="compositionally biased region" description="Polar residues" evidence="7">
    <location>
        <begin position="380"/>
        <end position="396"/>
    </location>
</feature>
<dbReference type="STRING" id="1380566.A0A179FG27"/>
<feature type="compositionally biased region" description="Polar residues" evidence="7">
    <location>
        <begin position="421"/>
        <end position="443"/>
    </location>
</feature>
<evidence type="ECO:0000313" key="10">
    <source>
        <dbReference type="Proteomes" id="UP000078397"/>
    </source>
</evidence>
<protein>
    <submittedName>
        <fullName evidence="9">Homeobox transcription factor</fullName>
    </submittedName>
</protein>
<comment type="caution">
    <text evidence="9">The sequence shown here is derived from an EMBL/GenBank/DDBJ whole genome shotgun (WGS) entry which is preliminary data.</text>
</comment>
<name>A0A179FG27_METCM</name>
<keyword evidence="4 5" id="KW-0539">Nucleus</keyword>
<proteinExistence type="predicted"/>
<dbReference type="InterPro" id="IPR001356">
    <property type="entry name" value="HD"/>
</dbReference>
<dbReference type="EMBL" id="LSBJ02000005">
    <property type="protein sequence ID" value="OAQ64555.1"/>
    <property type="molecule type" value="Genomic_DNA"/>
</dbReference>
<evidence type="ECO:0000256" key="1">
    <source>
        <dbReference type="ARBA" id="ARBA00004123"/>
    </source>
</evidence>
<dbReference type="KEGG" id="pchm:VFPPC_05812"/>
<feature type="DNA-binding region" description="Homeobox" evidence="5">
    <location>
        <begin position="182"/>
        <end position="242"/>
    </location>
</feature>
<dbReference type="GO" id="GO:0000981">
    <property type="term" value="F:DNA-binding transcription factor activity, RNA polymerase II-specific"/>
    <property type="evidence" value="ECO:0007669"/>
    <property type="project" value="TreeGrafter"/>
</dbReference>
<feature type="region of interest" description="Disordered" evidence="7">
    <location>
        <begin position="458"/>
        <end position="601"/>
    </location>
</feature>
<evidence type="ECO:0000256" key="3">
    <source>
        <dbReference type="ARBA" id="ARBA00023155"/>
    </source>
</evidence>
<dbReference type="OrthoDB" id="6159439at2759"/>
<dbReference type="GO" id="GO:0000977">
    <property type="term" value="F:RNA polymerase II transcription regulatory region sequence-specific DNA binding"/>
    <property type="evidence" value="ECO:0007669"/>
    <property type="project" value="TreeGrafter"/>
</dbReference>
<feature type="region of interest" description="Disordered" evidence="7">
    <location>
        <begin position="33"/>
        <end position="61"/>
    </location>
</feature>
<keyword evidence="3 5" id="KW-0371">Homeobox</keyword>
<feature type="region of interest" description="Disordered" evidence="7">
    <location>
        <begin position="119"/>
        <end position="144"/>
    </location>
</feature>
<dbReference type="SUPFAM" id="SSF46689">
    <property type="entry name" value="Homeodomain-like"/>
    <property type="match status" value="1"/>
</dbReference>
<dbReference type="SMART" id="SM00389">
    <property type="entry name" value="HOX"/>
    <property type="match status" value="1"/>
</dbReference>
<evidence type="ECO:0000313" key="9">
    <source>
        <dbReference type="EMBL" id="OAQ64555.1"/>
    </source>
</evidence>
<feature type="compositionally biased region" description="Polar residues" evidence="7">
    <location>
        <begin position="119"/>
        <end position="136"/>
    </location>
</feature>
<evidence type="ECO:0000259" key="8">
    <source>
        <dbReference type="PROSITE" id="PS50071"/>
    </source>
</evidence>
<dbReference type="AlphaFoldDB" id="A0A179FG27"/>
<dbReference type="Gene3D" id="1.10.10.60">
    <property type="entry name" value="Homeodomain-like"/>
    <property type="match status" value="1"/>
</dbReference>